<reference evidence="2 3" key="1">
    <citation type="submission" date="2022-05" db="EMBL/GenBank/DDBJ databases">
        <authorList>
            <consortium name="Genoscope - CEA"/>
            <person name="William W."/>
        </authorList>
    </citation>
    <scope>NUCLEOTIDE SEQUENCE [LARGE SCALE GENOMIC DNA]</scope>
</reference>
<evidence type="ECO:0000313" key="3">
    <source>
        <dbReference type="Proteomes" id="UP001159405"/>
    </source>
</evidence>
<dbReference type="EMBL" id="CALNXK010000005">
    <property type="protein sequence ID" value="CAH3036820.1"/>
    <property type="molecule type" value="Genomic_DNA"/>
</dbReference>
<keyword evidence="1" id="KW-0732">Signal</keyword>
<comment type="caution">
    <text evidence="2">The sequence shown here is derived from an EMBL/GenBank/DDBJ whole genome shotgun (WGS) entry which is preliminary data.</text>
</comment>
<protein>
    <submittedName>
        <fullName evidence="2">Uncharacterized protein</fullName>
    </submittedName>
</protein>
<evidence type="ECO:0000313" key="2">
    <source>
        <dbReference type="EMBL" id="CAH3036820.1"/>
    </source>
</evidence>
<dbReference type="Proteomes" id="UP001159405">
    <property type="component" value="Unassembled WGS sequence"/>
</dbReference>
<keyword evidence="3" id="KW-1185">Reference proteome</keyword>
<accession>A0ABN8MV44</accession>
<name>A0ABN8MV44_9CNID</name>
<sequence>MNTELHLVRFLALALAFCKLFLRVAVAEGEISEEDKIIKDCNGIFYRLMVDSGEPPFPDTACDVKQKVIDCFEERQGSGILLDKDRFLLLQSSIVDKALMCPNSNFEQLEQSIQNSGFISYFLPVTIPLMGPEDCAKMIHLNCEKKLFDQMVVDHLPWPKTTKWRQCYDEYMKQTQCASSMLEKYSNLQKYFGENLRQCEYTSGLFGIFMNDHHESTLKLIVGR</sequence>
<evidence type="ECO:0000256" key="1">
    <source>
        <dbReference type="SAM" id="SignalP"/>
    </source>
</evidence>
<gene>
    <name evidence="2" type="ORF">PLOB_00035612</name>
</gene>
<feature type="chain" id="PRO_5045509522" evidence="1">
    <location>
        <begin position="28"/>
        <end position="224"/>
    </location>
</feature>
<feature type="signal peptide" evidence="1">
    <location>
        <begin position="1"/>
        <end position="27"/>
    </location>
</feature>
<proteinExistence type="predicted"/>
<organism evidence="2 3">
    <name type="scientific">Porites lobata</name>
    <dbReference type="NCBI Taxonomy" id="104759"/>
    <lineage>
        <taxon>Eukaryota</taxon>
        <taxon>Metazoa</taxon>
        <taxon>Cnidaria</taxon>
        <taxon>Anthozoa</taxon>
        <taxon>Hexacorallia</taxon>
        <taxon>Scleractinia</taxon>
        <taxon>Fungiina</taxon>
        <taxon>Poritidae</taxon>
        <taxon>Porites</taxon>
    </lineage>
</organism>